<feature type="transmembrane region" description="Helical" evidence="2">
    <location>
        <begin position="67"/>
        <end position="91"/>
    </location>
</feature>
<organism evidence="3 4">
    <name type="scientific">Bosea lupini</name>
    <dbReference type="NCBI Taxonomy" id="1036779"/>
    <lineage>
        <taxon>Bacteria</taxon>
        <taxon>Pseudomonadati</taxon>
        <taxon>Pseudomonadota</taxon>
        <taxon>Alphaproteobacteria</taxon>
        <taxon>Hyphomicrobiales</taxon>
        <taxon>Boseaceae</taxon>
        <taxon>Bosea</taxon>
    </lineage>
</organism>
<gene>
    <name evidence="3" type="ORF">SAMN04515666_12027</name>
</gene>
<keyword evidence="1" id="KW-0175">Coiled coil</keyword>
<dbReference type="Proteomes" id="UP000199664">
    <property type="component" value="Unassembled WGS sequence"/>
</dbReference>
<proteinExistence type="predicted"/>
<feature type="transmembrane region" description="Helical" evidence="2">
    <location>
        <begin position="250"/>
        <end position="273"/>
    </location>
</feature>
<feature type="coiled-coil region" evidence="1">
    <location>
        <begin position="219"/>
        <end position="250"/>
    </location>
</feature>
<accession>A0A1H8ANZ0</accession>
<sequence length="295" mass="30023">MASETTDVVVVAPTQTAPHSGSYLEWGAIFGGATLSAAITTLLTTFGSAIGLSLVSFEPSRSTGLTALAIAGALWALWVSVMASAAGGYLAGRMRRPAADASQHERHVRDGSHGLVVWAVGALLIAGLAASSVAGLAKTAASGAAAVTSAAGTALSQQPDPLSVAADTVTRSTGTAPVTQAERDEASRILVRSLASGQLDPADRSYIASRMAARMNIAQPEAEKRIDDAVARLNQAKESAKQAAERARKVGVLSAFLTAAALLVGAAAAWMAAQLGGKHRDEELDLSALWGRRGA</sequence>
<dbReference type="EMBL" id="FOAN01000020">
    <property type="protein sequence ID" value="SEM71538.1"/>
    <property type="molecule type" value="Genomic_DNA"/>
</dbReference>
<dbReference type="RefSeq" id="WP_091843693.1">
    <property type="nucleotide sequence ID" value="NZ_FOAN01000020.1"/>
</dbReference>
<protein>
    <recommendedName>
        <fullName evidence="5">PhnA-like protein</fullName>
    </recommendedName>
</protein>
<evidence type="ECO:0008006" key="5">
    <source>
        <dbReference type="Google" id="ProtNLM"/>
    </source>
</evidence>
<evidence type="ECO:0000256" key="2">
    <source>
        <dbReference type="SAM" id="Phobius"/>
    </source>
</evidence>
<evidence type="ECO:0000313" key="3">
    <source>
        <dbReference type="EMBL" id="SEM71538.1"/>
    </source>
</evidence>
<keyword evidence="2" id="KW-0472">Membrane</keyword>
<keyword evidence="4" id="KW-1185">Reference proteome</keyword>
<keyword evidence="2" id="KW-1133">Transmembrane helix</keyword>
<evidence type="ECO:0000256" key="1">
    <source>
        <dbReference type="SAM" id="Coils"/>
    </source>
</evidence>
<feature type="transmembrane region" description="Helical" evidence="2">
    <location>
        <begin position="28"/>
        <end position="55"/>
    </location>
</feature>
<name>A0A1H8ANZ0_9HYPH</name>
<dbReference type="STRING" id="1036779.SAMN04515666_12027"/>
<evidence type="ECO:0000313" key="4">
    <source>
        <dbReference type="Proteomes" id="UP000199664"/>
    </source>
</evidence>
<reference evidence="4" key="1">
    <citation type="submission" date="2016-10" db="EMBL/GenBank/DDBJ databases">
        <authorList>
            <person name="Varghese N."/>
            <person name="Submissions S."/>
        </authorList>
    </citation>
    <scope>NUCLEOTIDE SEQUENCE [LARGE SCALE GENOMIC DNA]</scope>
    <source>
        <strain evidence="4">LMG 26383,CCUG 61248,R- 45681</strain>
    </source>
</reference>
<feature type="transmembrane region" description="Helical" evidence="2">
    <location>
        <begin position="115"/>
        <end position="137"/>
    </location>
</feature>
<dbReference type="OrthoDB" id="7032238at2"/>
<dbReference type="AlphaFoldDB" id="A0A1H8ANZ0"/>
<keyword evidence="2" id="KW-0812">Transmembrane</keyword>